<evidence type="ECO:0000256" key="5">
    <source>
        <dbReference type="SAM" id="SignalP"/>
    </source>
</evidence>
<dbReference type="GO" id="GO:0030246">
    <property type="term" value="F:carbohydrate binding"/>
    <property type="evidence" value="ECO:0007669"/>
    <property type="project" value="InterPro"/>
</dbReference>
<dbReference type="STRING" id="234267.Acid_1952"/>
<keyword evidence="8" id="KW-0675">Receptor</keyword>
<gene>
    <name evidence="8" type="ordered locus">Acid_1952</name>
</gene>
<feature type="region of interest" description="Disordered" evidence="4">
    <location>
        <begin position="1024"/>
        <end position="1047"/>
    </location>
</feature>
<evidence type="ECO:0000313" key="8">
    <source>
        <dbReference type="EMBL" id="ABJ82942.1"/>
    </source>
</evidence>
<evidence type="ECO:0000256" key="2">
    <source>
        <dbReference type="ARBA" id="ARBA00023136"/>
    </source>
</evidence>
<dbReference type="EMBL" id="CP000473">
    <property type="protein sequence ID" value="ABJ82942.1"/>
    <property type="molecule type" value="Genomic_DNA"/>
</dbReference>
<keyword evidence="5" id="KW-0732">Signal</keyword>
<dbReference type="Gene3D" id="2.40.170.20">
    <property type="entry name" value="TonB-dependent receptor, beta-barrel domain"/>
    <property type="match status" value="1"/>
</dbReference>
<keyword evidence="3" id="KW-0998">Cell outer membrane</keyword>
<sequence length="1254" mass="133818" precursor="true">MTFSTAFRAAALCGLAFLCARTSLGQTSTSQISGTAFDHSGAVIVDAIVTCLNEATGTVLKQTTNSTGLYAFPSIPVGSYTLTVESPGFKKAQQAGNKVVVGTPLTINFNLELGSSTELVNVEATVEQLNTTNATLGNVVERQAVQTLPLNGRNPLNLIVLEPGVTQRSGTTINVNGMRGQAGNVTIDGIEANEASNPTPTNNVFRINPDNVEEFKVTTSNPSPEEGKNSGLNVSIATRSGSNEFHGSLVEYFRNNDLNTNEFYANAQGQKRANLKSNQYGFEVSGPIRKGRTFFYGAWQGQKVSLSQAIDKAFGRVPKVYTKEALSGVFRYFVADPSNPLTLNGAKITQNSPALVTTGGALANGIRACGSPTDLNCVQSYNIFTNDPAHIGGDPAVLKLLNSYPAANTFSSGDGLNVAGYLWNAPSSVRGPRDLLRIDHMFNANNNVFFRVMWATEQQLQGDLLNGRPAIFPGFPPRGEVYRPASNWALSWRRVITPRVVNELTAGFARFTFLFTYGDSNPQFPNNIPAYTFNNVDVDYIFSPHSVRVLNTPQLIDNISWTRGAHVLKFGANVRLYQQNDGSGSVSGINVLPAISLSASLNAPGAGFNLPGVAAGSAAGISSVDNTSLLSAVNDLLGIPATLKQGFLGNLNTNTFSPLFSGNYLSIWAPGERARQFNAYAQDEFHVRRNLTLTYGVRWEYNQPHTEVSESPYVPDRAVNGSEGPVTFVKSNSWWKRSNANAFAPRLGLSWSPDSRAKTVVHAGYGLAFDSIPTYSSAAAANSVPGLSYSCTATTYGVAPTKGCGTVPSNTRLSQNFPQQLTVPAVQPSSFLTPPAALLGTAPNIVVFDPNFKTATVQQWNLTIQHELPGGLVLQTGYVGNRGQRLYSQTDINQIGSGPILPSFTAMQSNLAKGCKPDGSGCAGGVPVPLVTNGILTSAFVNSSTTITDLQQNAAGNFAGRIEQTTLNAHLRPNQQFSSIIQIGNQADSVYHSWQTTLRKRFSSGLLMNLSYTFGKTIDVQSGDPVGTSYGPTTSTASDSTNLRLDRGPADFDQRHVATVTWIYELPFGKGKPFMKSANRMVDAVLGGWSLQGFNSVMSGEPFSISSGAKTAQYGASSRAILTSSSLPDDSLRPGALGPVFFSSTAGFALAPAGSTGMGRNMFQGPMFWDMDGALSKSFHASERVKVTFRAEAFNALNHANFRKLGSTSVGSTSILSSNFGTACCQTQSTSTSTAIVSNGEAYRVVQFVLKATF</sequence>
<dbReference type="InterPro" id="IPR036942">
    <property type="entry name" value="Beta-barrel_TonB_sf"/>
</dbReference>
<proteinExistence type="predicted"/>
<evidence type="ECO:0000259" key="7">
    <source>
        <dbReference type="Pfam" id="PF25183"/>
    </source>
</evidence>
<feature type="domain" description="TonB-dependent transporter Oar-like beta-barrel" evidence="7">
    <location>
        <begin position="238"/>
        <end position="1224"/>
    </location>
</feature>
<accession>Q026X1</accession>
<evidence type="ECO:0000256" key="4">
    <source>
        <dbReference type="SAM" id="MobiDB-lite"/>
    </source>
</evidence>
<feature type="signal peptide" evidence="5">
    <location>
        <begin position="1"/>
        <end position="25"/>
    </location>
</feature>
<dbReference type="InterPro" id="IPR012910">
    <property type="entry name" value="Plug_dom"/>
</dbReference>
<evidence type="ECO:0000259" key="6">
    <source>
        <dbReference type="Pfam" id="PF07715"/>
    </source>
</evidence>
<dbReference type="Gene3D" id="2.60.40.1120">
    <property type="entry name" value="Carboxypeptidase-like, regulatory domain"/>
    <property type="match status" value="1"/>
</dbReference>
<feature type="compositionally biased region" description="Polar residues" evidence="4">
    <location>
        <begin position="1030"/>
        <end position="1043"/>
    </location>
</feature>
<dbReference type="AlphaFoldDB" id="Q026X1"/>
<name>Q026X1_SOLUE</name>
<feature type="chain" id="PRO_5004163351" evidence="5">
    <location>
        <begin position="26"/>
        <end position="1254"/>
    </location>
</feature>
<organism evidence="8">
    <name type="scientific">Solibacter usitatus (strain Ellin6076)</name>
    <dbReference type="NCBI Taxonomy" id="234267"/>
    <lineage>
        <taxon>Bacteria</taxon>
        <taxon>Pseudomonadati</taxon>
        <taxon>Acidobacteriota</taxon>
        <taxon>Terriglobia</taxon>
        <taxon>Bryobacterales</taxon>
        <taxon>Solibacteraceae</taxon>
        <taxon>Candidatus Solibacter</taxon>
    </lineage>
</organism>
<keyword evidence="2" id="KW-0472">Membrane</keyword>
<dbReference type="InParanoid" id="Q026X1"/>
<dbReference type="GO" id="GO:0009279">
    <property type="term" value="C:cell outer membrane"/>
    <property type="evidence" value="ECO:0007669"/>
    <property type="project" value="UniProtKB-SubCell"/>
</dbReference>
<evidence type="ECO:0000256" key="1">
    <source>
        <dbReference type="ARBA" id="ARBA00004442"/>
    </source>
</evidence>
<comment type="subcellular location">
    <subcellularLocation>
        <location evidence="1">Cell outer membrane</location>
    </subcellularLocation>
</comment>
<dbReference type="Pfam" id="PF07715">
    <property type="entry name" value="Plug"/>
    <property type="match status" value="1"/>
</dbReference>
<dbReference type="InterPro" id="IPR057601">
    <property type="entry name" value="Oar-like_b-barrel"/>
</dbReference>
<dbReference type="InterPro" id="IPR013784">
    <property type="entry name" value="Carb-bd-like_fold"/>
</dbReference>
<dbReference type="KEGG" id="sus:Acid_1952"/>
<dbReference type="Pfam" id="PF13620">
    <property type="entry name" value="CarboxypepD_reg"/>
    <property type="match status" value="1"/>
</dbReference>
<dbReference type="Pfam" id="PF25183">
    <property type="entry name" value="OMP_b-brl_4"/>
    <property type="match status" value="1"/>
</dbReference>
<evidence type="ECO:0000256" key="3">
    <source>
        <dbReference type="ARBA" id="ARBA00023237"/>
    </source>
</evidence>
<dbReference type="HOGENOM" id="CLU_006298_0_0_0"/>
<reference evidence="8" key="1">
    <citation type="submission" date="2006-10" db="EMBL/GenBank/DDBJ databases">
        <title>Complete sequence of Solibacter usitatus Ellin6076.</title>
        <authorList>
            <consortium name="US DOE Joint Genome Institute"/>
            <person name="Copeland A."/>
            <person name="Lucas S."/>
            <person name="Lapidus A."/>
            <person name="Barry K."/>
            <person name="Detter J.C."/>
            <person name="Glavina del Rio T."/>
            <person name="Hammon N."/>
            <person name="Israni S."/>
            <person name="Dalin E."/>
            <person name="Tice H."/>
            <person name="Pitluck S."/>
            <person name="Thompson L.S."/>
            <person name="Brettin T."/>
            <person name="Bruce D."/>
            <person name="Han C."/>
            <person name="Tapia R."/>
            <person name="Gilna P."/>
            <person name="Schmutz J."/>
            <person name="Larimer F."/>
            <person name="Land M."/>
            <person name="Hauser L."/>
            <person name="Kyrpides N."/>
            <person name="Mikhailova N."/>
            <person name="Janssen P.H."/>
            <person name="Kuske C.R."/>
            <person name="Richardson P."/>
        </authorList>
    </citation>
    <scope>NUCLEOTIDE SEQUENCE</scope>
    <source>
        <strain evidence="8">Ellin6076</strain>
    </source>
</reference>
<feature type="domain" description="TonB-dependent receptor plug" evidence="6">
    <location>
        <begin position="139"/>
        <end position="229"/>
    </location>
</feature>
<dbReference type="SUPFAM" id="SSF49452">
    <property type="entry name" value="Starch-binding domain-like"/>
    <property type="match status" value="1"/>
</dbReference>
<protein>
    <submittedName>
        <fullName evidence="8">TonB-dependent receptor, plug</fullName>
    </submittedName>
</protein>
<dbReference type="eggNOG" id="COG1629">
    <property type="taxonomic scope" value="Bacteria"/>
</dbReference>
<dbReference type="SUPFAM" id="SSF56935">
    <property type="entry name" value="Porins"/>
    <property type="match status" value="1"/>
</dbReference>